<dbReference type="GO" id="GO:0055085">
    <property type="term" value="P:transmembrane transport"/>
    <property type="evidence" value="ECO:0007669"/>
    <property type="project" value="TreeGrafter"/>
</dbReference>
<keyword evidence="5 6" id="KW-0472">Membrane</keyword>
<reference evidence="7" key="1">
    <citation type="submission" date="2018-06" db="EMBL/GenBank/DDBJ databases">
        <authorList>
            <person name="Zhirakovskaya E."/>
        </authorList>
    </citation>
    <scope>NUCLEOTIDE SEQUENCE</scope>
</reference>
<feature type="transmembrane region" description="Helical" evidence="6">
    <location>
        <begin position="218"/>
        <end position="246"/>
    </location>
</feature>
<dbReference type="AlphaFoldDB" id="A0A3B0ZLM1"/>
<accession>A0A3B0ZLM1</accession>
<evidence type="ECO:0000256" key="4">
    <source>
        <dbReference type="ARBA" id="ARBA00022989"/>
    </source>
</evidence>
<sequence>MSSLNKHPLSGTDRLLLFVALLAAVGLLYLLSPILTPFIVSAFFAYMGDPLVDRLEARNVPRAAGASIVFTGILSVCLLVLLVLLPLLQQQLVTLLAKLPLYLEYLQKHWVPALVAKLGLDPGLFDLASVKALITEQWQQAGGIAKAFLGSIFSSSLMVLAWLANLVLIPVVTFYLLRDWDVFVGRLRELIPRAWEGDTVKLTIESDAVLSAFLRGQLLVMLALATIYSTGLWMVGLEFALLIGIIAGLVSFVPYLGFIVGVGLATVAAYLQFQELGILLAVVGVFGVGQLLESFVLTPKLVGDRIGLHPVAVIFSVMAGGQLFGFFGILLALPVAAVVMVVLRHVHERYLQSQIYGQ</sequence>
<organism evidence="7">
    <name type="scientific">hydrothermal vent metagenome</name>
    <dbReference type="NCBI Taxonomy" id="652676"/>
    <lineage>
        <taxon>unclassified sequences</taxon>
        <taxon>metagenomes</taxon>
        <taxon>ecological metagenomes</taxon>
    </lineage>
</organism>
<keyword evidence="3 6" id="KW-0812">Transmembrane</keyword>
<dbReference type="EMBL" id="UOFP01000254">
    <property type="protein sequence ID" value="VAW89143.1"/>
    <property type="molecule type" value="Genomic_DNA"/>
</dbReference>
<gene>
    <name evidence="7" type="ORF">MNBD_GAMMA18-317</name>
</gene>
<dbReference type="PANTHER" id="PTHR21716">
    <property type="entry name" value="TRANSMEMBRANE PROTEIN"/>
    <property type="match status" value="1"/>
</dbReference>
<keyword evidence="4 6" id="KW-1133">Transmembrane helix</keyword>
<feature type="transmembrane region" description="Helical" evidence="6">
    <location>
        <begin position="157"/>
        <end position="177"/>
    </location>
</feature>
<feature type="transmembrane region" description="Helical" evidence="6">
    <location>
        <begin position="310"/>
        <end position="343"/>
    </location>
</feature>
<evidence type="ECO:0000256" key="5">
    <source>
        <dbReference type="ARBA" id="ARBA00023136"/>
    </source>
</evidence>
<protein>
    <submittedName>
        <fullName evidence="7">Permease often clustered with de novo purine synthesis</fullName>
    </submittedName>
</protein>
<evidence type="ECO:0000313" key="7">
    <source>
        <dbReference type="EMBL" id="VAW89143.1"/>
    </source>
</evidence>
<comment type="similarity">
    <text evidence="2">Belongs to the autoinducer-2 exporter (AI-2E) (TC 2.A.86) family.</text>
</comment>
<dbReference type="GO" id="GO:0016020">
    <property type="term" value="C:membrane"/>
    <property type="evidence" value="ECO:0007669"/>
    <property type="project" value="UniProtKB-SubCell"/>
</dbReference>
<name>A0A3B0ZLM1_9ZZZZ</name>
<feature type="transmembrane region" description="Helical" evidence="6">
    <location>
        <begin position="252"/>
        <end position="271"/>
    </location>
</feature>
<proteinExistence type="inferred from homology"/>
<feature type="transmembrane region" description="Helical" evidence="6">
    <location>
        <begin position="15"/>
        <end position="46"/>
    </location>
</feature>
<dbReference type="PANTHER" id="PTHR21716:SF64">
    <property type="entry name" value="AI-2 TRANSPORT PROTEIN TQSA"/>
    <property type="match status" value="1"/>
</dbReference>
<evidence type="ECO:0000256" key="1">
    <source>
        <dbReference type="ARBA" id="ARBA00004141"/>
    </source>
</evidence>
<evidence type="ECO:0000256" key="6">
    <source>
        <dbReference type="SAM" id="Phobius"/>
    </source>
</evidence>
<dbReference type="InterPro" id="IPR002549">
    <property type="entry name" value="AI-2E-like"/>
</dbReference>
<comment type="subcellular location">
    <subcellularLocation>
        <location evidence="1">Membrane</location>
        <topology evidence="1">Multi-pass membrane protein</topology>
    </subcellularLocation>
</comment>
<feature type="transmembrane region" description="Helical" evidence="6">
    <location>
        <begin position="278"/>
        <end position="298"/>
    </location>
</feature>
<evidence type="ECO:0000256" key="2">
    <source>
        <dbReference type="ARBA" id="ARBA00009773"/>
    </source>
</evidence>
<evidence type="ECO:0000256" key="3">
    <source>
        <dbReference type="ARBA" id="ARBA00022692"/>
    </source>
</evidence>
<dbReference type="Pfam" id="PF01594">
    <property type="entry name" value="AI-2E_transport"/>
    <property type="match status" value="1"/>
</dbReference>
<feature type="transmembrane region" description="Helical" evidence="6">
    <location>
        <begin position="67"/>
        <end position="88"/>
    </location>
</feature>